<feature type="signal peptide" evidence="2">
    <location>
        <begin position="1"/>
        <end position="30"/>
    </location>
</feature>
<evidence type="ECO:0000256" key="1">
    <source>
        <dbReference type="SAM" id="MobiDB-lite"/>
    </source>
</evidence>
<feature type="compositionally biased region" description="Basic and acidic residues" evidence="1">
    <location>
        <begin position="77"/>
        <end position="87"/>
    </location>
</feature>
<dbReference type="EMBL" id="FOXM01000002">
    <property type="protein sequence ID" value="SFP40052.1"/>
    <property type="molecule type" value="Genomic_DNA"/>
</dbReference>
<keyword evidence="4" id="KW-1185">Reference proteome</keyword>
<dbReference type="AlphaFoldDB" id="A0A1I5Q1F3"/>
<reference evidence="4" key="1">
    <citation type="submission" date="2016-10" db="EMBL/GenBank/DDBJ databases">
        <authorList>
            <person name="Varghese N."/>
            <person name="Submissions S."/>
        </authorList>
    </citation>
    <scope>NUCLEOTIDE SEQUENCE [LARGE SCALE GENOMIC DNA]</scope>
    <source>
        <strain evidence="4">JCM 18195</strain>
    </source>
</reference>
<feature type="region of interest" description="Disordered" evidence="1">
    <location>
        <begin position="27"/>
        <end position="123"/>
    </location>
</feature>
<keyword evidence="2" id="KW-0732">Signal</keyword>
<proteinExistence type="predicted"/>
<sequence length="123" mass="12960">MTTPSKRTTLLATSLAFGLLAALQLPQAGAQSEHAGHHPQSAPASQPVAPKAQAGGMMDHGNMDHSQMGHGQMNHDQMMKQMHDQHMNHGQMDHGNMGQGQMNHGSMPPAKAAPASKDGKNGQ</sequence>
<accession>A0A1I5Q1F3</accession>
<evidence type="ECO:0000256" key="2">
    <source>
        <dbReference type="SAM" id="SignalP"/>
    </source>
</evidence>
<feature type="chain" id="PRO_5017402978" description="Copper resistance protein B" evidence="2">
    <location>
        <begin position="31"/>
        <end position="123"/>
    </location>
</feature>
<protein>
    <recommendedName>
        <fullName evidence="5">Copper resistance protein B</fullName>
    </recommendedName>
</protein>
<evidence type="ECO:0000313" key="4">
    <source>
        <dbReference type="Proteomes" id="UP000243084"/>
    </source>
</evidence>
<evidence type="ECO:0008006" key="5">
    <source>
        <dbReference type="Google" id="ProtNLM"/>
    </source>
</evidence>
<evidence type="ECO:0000313" key="3">
    <source>
        <dbReference type="EMBL" id="SFP40052.1"/>
    </source>
</evidence>
<feature type="compositionally biased region" description="Low complexity" evidence="1">
    <location>
        <begin position="39"/>
        <end position="54"/>
    </location>
</feature>
<gene>
    <name evidence="3" type="ORF">SAMN05216229_102145</name>
</gene>
<organism evidence="3 4">
    <name type="scientific">Geopseudomonas sagittaria</name>
    <dbReference type="NCBI Taxonomy" id="1135990"/>
    <lineage>
        <taxon>Bacteria</taxon>
        <taxon>Pseudomonadati</taxon>
        <taxon>Pseudomonadota</taxon>
        <taxon>Gammaproteobacteria</taxon>
        <taxon>Pseudomonadales</taxon>
        <taxon>Pseudomonadaceae</taxon>
        <taxon>Geopseudomonas</taxon>
    </lineage>
</organism>
<dbReference type="RefSeq" id="WP_245768190.1">
    <property type="nucleotide sequence ID" value="NZ_FOXM01000002.1"/>
</dbReference>
<name>A0A1I5Q1F3_9GAMM</name>
<dbReference type="Proteomes" id="UP000243084">
    <property type="component" value="Unassembled WGS sequence"/>
</dbReference>